<evidence type="ECO:0000259" key="1">
    <source>
        <dbReference type="PROSITE" id="PS51186"/>
    </source>
</evidence>
<dbReference type="AlphaFoldDB" id="A0A544TVL3"/>
<dbReference type="EMBL" id="VDGI01000001">
    <property type="protein sequence ID" value="TQR21489.1"/>
    <property type="molecule type" value="Genomic_DNA"/>
</dbReference>
<dbReference type="SUPFAM" id="SSF55729">
    <property type="entry name" value="Acyl-CoA N-acyltransferases (Nat)"/>
    <property type="match status" value="1"/>
</dbReference>
<gene>
    <name evidence="2" type="ORF">FG384_00610</name>
</gene>
<dbReference type="Proteomes" id="UP000316626">
    <property type="component" value="Unassembled WGS sequence"/>
</dbReference>
<dbReference type="InterPro" id="IPR000182">
    <property type="entry name" value="GNAT_dom"/>
</dbReference>
<evidence type="ECO:0000313" key="2">
    <source>
        <dbReference type="EMBL" id="TQR21489.1"/>
    </source>
</evidence>
<dbReference type="PROSITE" id="PS51186">
    <property type="entry name" value="GNAT"/>
    <property type="match status" value="1"/>
</dbReference>
<dbReference type="Gene3D" id="3.40.630.30">
    <property type="match status" value="1"/>
</dbReference>
<name>A0A544TVL3_9BACI</name>
<dbReference type="Pfam" id="PF13673">
    <property type="entry name" value="Acetyltransf_10"/>
    <property type="match status" value="1"/>
</dbReference>
<proteinExistence type="predicted"/>
<dbReference type="OrthoDB" id="9796171at2"/>
<keyword evidence="3" id="KW-1185">Reference proteome</keyword>
<dbReference type="GO" id="GO:0016747">
    <property type="term" value="F:acyltransferase activity, transferring groups other than amino-acyl groups"/>
    <property type="evidence" value="ECO:0007669"/>
    <property type="project" value="InterPro"/>
</dbReference>
<sequence length="149" mass="17484">MTWKLLKFDEFDVRRLYEVLKLRVDVFVVEQNCAYPELDSYDEKSLHLMYIEEDEVVAYCRLIPDGDKYDKCSIGRVIIKQKARGTGMARKLMHRAIDEAENAWNVDTIKLSAQSHLQDFYGSIGFIKNSEEYDEDGIPHVDMIRKKVK</sequence>
<accession>A0A544TVL3</accession>
<organism evidence="2 3">
    <name type="scientific">Psychrobacillus vulpis</name>
    <dbReference type="NCBI Taxonomy" id="2325572"/>
    <lineage>
        <taxon>Bacteria</taxon>
        <taxon>Bacillati</taxon>
        <taxon>Bacillota</taxon>
        <taxon>Bacilli</taxon>
        <taxon>Bacillales</taxon>
        <taxon>Bacillaceae</taxon>
        <taxon>Psychrobacillus</taxon>
    </lineage>
</organism>
<feature type="domain" description="N-acetyltransferase" evidence="1">
    <location>
        <begin position="6"/>
        <end position="148"/>
    </location>
</feature>
<dbReference type="RefSeq" id="WP_142640617.1">
    <property type="nucleotide sequence ID" value="NZ_VDGI01000001.1"/>
</dbReference>
<dbReference type="CDD" id="cd04301">
    <property type="entry name" value="NAT_SF"/>
    <property type="match status" value="1"/>
</dbReference>
<reference evidence="2 3" key="1">
    <citation type="submission" date="2019-06" db="EMBL/GenBank/DDBJ databases">
        <title>Psychrobacillus vulpis sp. nov., a new species isolated from feces of a red fox that inhabits in The Tablas de Daimiel Natural Park, Albacete, Spain.</title>
        <authorList>
            <person name="Rodriguez M."/>
            <person name="Reina J.C."/>
            <person name="Bejar V."/>
            <person name="Llamas I."/>
        </authorList>
    </citation>
    <scope>NUCLEOTIDE SEQUENCE [LARGE SCALE GENOMIC DNA]</scope>
    <source>
        <strain evidence="2 3">Z8</strain>
    </source>
</reference>
<evidence type="ECO:0000313" key="3">
    <source>
        <dbReference type="Proteomes" id="UP000316626"/>
    </source>
</evidence>
<protein>
    <submittedName>
        <fullName evidence="2">GNAT family N-acetyltransferase</fullName>
    </submittedName>
</protein>
<dbReference type="InterPro" id="IPR016181">
    <property type="entry name" value="Acyl_CoA_acyltransferase"/>
</dbReference>
<comment type="caution">
    <text evidence="2">The sequence shown here is derived from an EMBL/GenBank/DDBJ whole genome shotgun (WGS) entry which is preliminary data.</text>
</comment>
<keyword evidence="2" id="KW-0808">Transferase</keyword>